<feature type="region of interest" description="Disordered" evidence="1">
    <location>
        <begin position="1"/>
        <end position="20"/>
    </location>
</feature>
<keyword evidence="3" id="KW-1185">Reference proteome</keyword>
<reference evidence="2" key="1">
    <citation type="journal article" date="2020" name="Stud. Mycol.">
        <title>101 Dothideomycetes genomes: a test case for predicting lifestyles and emergence of pathogens.</title>
        <authorList>
            <person name="Haridas S."/>
            <person name="Albert R."/>
            <person name="Binder M."/>
            <person name="Bloem J."/>
            <person name="Labutti K."/>
            <person name="Salamov A."/>
            <person name="Andreopoulos B."/>
            <person name="Baker S."/>
            <person name="Barry K."/>
            <person name="Bills G."/>
            <person name="Bluhm B."/>
            <person name="Cannon C."/>
            <person name="Castanera R."/>
            <person name="Culley D."/>
            <person name="Daum C."/>
            <person name="Ezra D."/>
            <person name="Gonzalez J."/>
            <person name="Henrissat B."/>
            <person name="Kuo A."/>
            <person name="Liang C."/>
            <person name="Lipzen A."/>
            <person name="Lutzoni F."/>
            <person name="Magnuson J."/>
            <person name="Mondo S."/>
            <person name="Nolan M."/>
            <person name="Ohm R."/>
            <person name="Pangilinan J."/>
            <person name="Park H.-J."/>
            <person name="Ramirez L."/>
            <person name="Alfaro M."/>
            <person name="Sun H."/>
            <person name="Tritt A."/>
            <person name="Yoshinaga Y."/>
            <person name="Zwiers L.-H."/>
            <person name="Turgeon B."/>
            <person name="Goodwin S."/>
            <person name="Spatafora J."/>
            <person name="Crous P."/>
            <person name="Grigoriev I."/>
        </authorList>
    </citation>
    <scope>NUCLEOTIDE SEQUENCE</scope>
    <source>
        <strain evidence="2">HMLAC05119</strain>
    </source>
</reference>
<gene>
    <name evidence="2" type="ORF">BDU57DRAFT_573134</name>
</gene>
<protein>
    <submittedName>
        <fullName evidence="2">Uncharacterized protein</fullName>
    </submittedName>
</protein>
<evidence type="ECO:0000256" key="1">
    <source>
        <dbReference type="SAM" id="MobiDB-lite"/>
    </source>
</evidence>
<proteinExistence type="predicted"/>
<dbReference type="OrthoDB" id="3796140at2759"/>
<dbReference type="Proteomes" id="UP000800096">
    <property type="component" value="Unassembled WGS sequence"/>
</dbReference>
<dbReference type="AlphaFoldDB" id="A0A6A5QLL3"/>
<evidence type="ECO:0000313" key="3">
    <source>
        <dbReference type="Proteomes" id="UP000800096"/>
    </source>
</evidence>
<dbReference type="EMBL" id="ML979135">
    <property type="protein sequence ID" value="KAF1915788.1"/>
    <property type="molecule type" value="Genomic_DNA"/>
</dbReference>
<organism evidence="2 3">
    <name type="scientific">Ampelomyces quisqualis</name>
    <name type="common">Powdery mildew agent</name>
    <dbReference type="NCBI Taxonomy" id="50730"/>
    <lineage>
        <taxon>Eukaryota</taxon>
        <taxon>Fungi</taxon>
        <taxon>Dikarya</taxon>
        <taxon>Ascomycota</taxon>
        <taxon>Pezizomycotina</taxon>
        <taxon>Dothideomycetes</taxon>
        <taxon>Pleosporomycetidae</taxon>
        <taxon>Pleosporales</taxon>
        <taxon>Pleosporineae</taxon>
        <taxon>Phaeosphaeriaceae</taxon>
        <taxon>Ampelomyces</taxon>
    </lineage>
</organism>
<name>A0A6A5QLL3_AMPQU</name>
<accession>A0A6A5QLL3</accession>
<evidence type="ECO:0000313" key="2">
    <source>
        <dbReference type="EMBL" id="KAF1915788.1"/>
    </source>
</evidence>
<sequence length="284" mass="32664">MATKKTRRAGKKAKSLAKAAKNKLQRINVSIQPRTLKRSARKQLERGRASGLWILPWLDSKQQGCTGRSHPKASLLGLPSELRQTILYQSCYLGELKDDSSDYYTKPIKSRTNIKLPARLDTALLDKFSLSSKEGELITTLRRKVGVLCRISPLIRQDMEYVCKLWQADLEELFDRDLAFRLYRPKYPRDLEGMEWLRTRSIAAGSHAEQKKNVIRGKEQGGKKKRPQKCWYCTERHYGIDPVCPMARQDPQKWRQITKNVGGRRGNVAAKFTSKTQKIIFDDA</sequence>